<dbReference type="InterPro" id="IPR011006">
    <property type="entry name" value="CheY-like_superfamily"/>
</dbReference>
<dbReference type="SMART" id="SM00387">
    <property type="entry name" value="HATPase_c"/>
    <property type="match status" value="1"/>
</dbReference>
<evidence type="ECO:0000256" key="11">
    <source>
        <dbReference type="ARBA" id="ARBA00024867"/>
    </source>
</evidence>
<protein>
    <recommendedName>
        <fullName evidence="14">Circadian input-output histidine kinase CikA</fullName>
        <ecNumber evidence="3">2.7.13.3</ecNumber>
    </recommendedName>
    <alternativeName>
        <fullName evidence="13">Sensory/regulatory protein RpfC</fullName>
    </alternativeName>
    <alternativeName>
        <fullName evidence="4">Stage 0 sporulation protein A homolog</fullName>
    </alternativeName>
</protein>
<dbReference type="FunFam" id="1.10.287.130:FF:000002">
    <property type="entry name" value="Two-component osmosensing histidine kinase"/>
    <property type="match status" value="1"/>
</dbReference>
<dbReference type="SMART" id="SM00388">
    <property type="entry name" value="HisKA"/>
    <property type="match status" value="1"/>
</dbReference>
<dbReference type="Gene3D" id="1.10.287.130">
    <property type="match status" value="1"/>
</dbReference>
<dbReference type="EMBL" id="CP010086">
    <property type="protein sequence ID" value="AJG97398.1"/>
    <property type="molecule type" value="Genomic_DNA"/>
</dbReference>
<dbReference type="CDD" id="cd17546">
    <property type="entry name" value="REC_hyHK_CKI1_RcsC-like"/>
    <property type="match status" value="1"/>
</dbReference>
<dbReference type="PRINTS" id="PR00344">
    <property type="entry name" value="BCTRLSENSOR"/>
</dbReference>
<comment type="function">
    <text evidence="11">May play the central regulatory role in sporulation. It may be an element of the effector pathway responsible for the activation of sporulation genes in response to nutritional stress. Spo0A may act in concert with spo0H (a sigma factor) to control the expression of some genes that are critical to the sporulation process.</text>
</comment>
<evidence type="ECO:0000256" key="5">
    <source>
        <dbReference type="ARBA" id="ARBA00022553"/>
    </source>
</evidence>
<sequence>MNDKLCILICESFKVEVESMLGVLKNGEIEFKYYSMDCINCKRQRQKLYDGLIASGYCSDSVILLPTQKGSGKDENLAGESIFNSCLSLLSGGDLINYLSSMGYYLTTPGWLKRWKHIIMDIYGFNQETAREFFSEYCKKVVLIDSGVYSNILPDLIEFSEYIGMKYEIIDVGLDCFSSTINNSYKNWKVNRLEYILNLKNKQVTDYALVFDFLEKKATLLKREDLIKNIFTLFEMLTGAKHLAFLPVIEHKKGEIIFHQEKLYKSELYDIDNSEFRQSYFLTSSGAGFIFKITFDNELMGYMEVEDIMFPNYMESYLDLSKTIMIILGIMLFNSKIYEKLIDTNEELLSLNNELEVLVDKRTSQLLEVNGNLEKTNCMLEEEIEEHKLTETKLKAAKEEAERANSAKSQFLANMSHEIRTPMNGIMGMTSLLEFSKLTDEQIDIVKMIETSSKHLLQIINDILDLSVMDVGKIELKPERVNIFNLMNESRNLFTYLAENKGLKLEIIVDNNLPNEIILDKGRLMQVLSNLIGNAIKFTEKGKIQVSVDKVEDKENKVKLMFSVKDTGIGIKEEDIPRLFNYFTQLDISASKKFQGTGLGLAISKNIVELMGGKISVESQYGKGSTFTFNCLFDIASDSKESSNIQKMCIDNKTYLETRILQVEDDIISQRFMNQLCKLAGWKIKIASNGLEALNILENEDFDIILMDIQMPDMSGIELTKIIREKEKLTGKHITIIAMTAYAMGGDRDICINTGMDDYISKPIEVMKLKEVITKYSNNYK</sequence>
<dbReference type="Gene3D" id="3.30.565.10">
    <property type="entry name" value="Histidine kinase-like ATPase, C-terminal domain"/>
    <property type="match status" value="1"/>
</dbReference>
<keyword evidence="9" id="KW-0067">ATP-binding</keyword>
<dbReference type="PANTHER" id="PTHR45339">
    <property type="entry name" value="HYBRID SIGNAL TRANSDUCTION HISTIDINE KINASE J"/>
    <property type="match status" value="1"/>
</dbReference>
<feature type="modified residue" description="4-aspartylphosphate" evidence="15">
    <location>
        <position position="708"/>
    </location>
</feature>
<dbReference type="PROSITE" id="PS50109">
    <property type="entry name" value="HIS_KIN"/>
    <property type="match status" value="1"/>
</dbReference>
<dbReference type="RefSeq" id="WP_041894199.1">
    <property type="nucleotide sequence ID" value="NZ_CP010086.2"/>
</dbReference>
<evidence type="ECO:0000256" key="12">
    <source>
        <dbReference type="ARBA" id="ARBA00064003"/>
    </source>
</evidence>
<dbReference type="InterPro" id="IPR005467">
    <property type="entry name" value="His_kinase_dom"/>
</dbReference>
<reference evidence="20" key="1">
    <citation type="submission" date="2014-12" db="EMBL/GenBank/DDBJ databases">
        <title>Genome sequence of Clostridium beijerinckii strain 59B.</title>
        <authorList>
            <person name="Little G.T."/>
            <person name="Minton N.P."/>
        </authorList>
    </citation>
    <scope>NUCLEOTIDE SEQUENCE [LARGE SCALE GENOMIC DNA]</scope>
    <source>
        <strain evidence="20">59B</strain>
    </source>
</reference>
<proteinExistence type="inferred from homology"/>
<feature type="domain" description="Response regulatory" evidence="18">
    <location>
        <begin position="659"/>
        <end position="777"/>
    </location>
</feature>
<dbReference type="SUPFAM" id="SSF47384">
    <property type="entry name" value="Homodimeric domain of signal transducing histidine kinase"/>
    <property type="match status" value="1"/>
</dbReference>
<dbReference type="SMART" id="SM00448">
    <property type="entry name" value="REC"/>
    <property type="match status" value="1"/>
</dbReference>
<dbReference type="CDD" id="cd00082">
    <property type="entry name" value="HisKA"/>
    <property type="match status" value="1"/>
</dbReference>
<evidence type="ECO:0000256" key="2">
    <source>
        <dbReference type="ARBA" id="ARBA00006402"/>
    </source>
</evidence>
<evidence type="ECO:0000256" key="9">
    <source>
        <dbReference type="ARBA" id="ARBA00022840"/>
    </source>
</evidence>
<keyword evidence="6" id="KW-0808">Transferase</keyword>
<evidence type="ECO:0000256" key="1">
    <source>
        <dbReference type="ARBA" id="ARBA00000085"/>
    </source>
</evidence>
<evidence type="ECO:0000256" key="3">
    <source>
        <dbReference type="ARBA" id="ARBA00012438"/>
    </source>
</evidence>
<dbReference type="Pfam" id="PF02518">
    <property type="entry name" value="HATPase_c"/>
    <property type="match status" value="1"/>
</dbReference>
<dbReference type="PANTHER" id="PTHR45339:SF3">
    <property type="entry name" value="HISTIDINE KINASE"/>
    <property type="match status" value="1"/>
</dbReference>
<dbReference type="InterPro" id="IPR004358">
    <property type="entry name" value="Sig_transdc_His_kin-like_C"/>
</dbReference>
<evidence type="ECO:0000256" key="8">
    <source>
        <dbReference type="ARBA" id="ARBA00022777"/>
    </source>
</evidence>
<dbReference type="CDD" id="cd16922">
    <property type="entry name" value="HATPase_EvgS-ArcB-TorS-like"/>
    <property type="match status" value="1"/>
</dbReference>
<dbReference type="InterPro" id="IPR003661">
    <property type="entry name" value="HisK_dim/P_dom"/>
</dbReference>
<evidence type="ECO:0000256" key="4">
    <source>
        <dbReference type="ARBA" id="ARBA00018672"/>
    </source>
</evidence>
<dbReference type="PROSITE" id="PS50110">
    <property type="entry name" value="RESPONSE_REGULATORY"/>
    <property type="match status" value="1"/>
</dbReference>
<dbReference type="STRING" id="1520.LF65_00771"/>
<evidence type="ECO:0000313" key="20">
    <source>
        <dbReference type="Proteomes" id="UP000031866"/>
    </source>
</evidence>
<dbReference type="FunFam" id="3.30.565.10:FF:000010">
    <property type="entry name" value="Sensor histidine kinase RcsC"/>
    <property type="match status" value="1"/>
</dbReference>
<keyword evidence="7" id="KW-0547">Nucleotide-binding</keyword>
<evidence type="ECO:0000256" key="16">
    <source>
        <dbReference type="SAM" id="Coils"/>
    </source>
</evidence>
<dbReference type="GO" id="GO:0005524">
    <property type="term" value="F:ATP binding"/>
    <property type="evidence" value="ECO:0007669"/>
    <property type="project" value="UniProtKB-KW"/>
</dbReference>
<keyword evidence="8 19" id="KW-0418">Kinase</keyword>
<dbReference type="EC" id="2.7.13.3" evidence="3"/>
<evidence type="ECO:0000256" key="6">
    <source>
        <dbReference type="ARBA" id="ARBA00022679"/>
    </source>
</evidence>
<dbReference type="SUPFAM" id="SSF52172">
    <property type="entry name" value="CheY-like"/>
    <property type="match status" value="1"/>
</dbReference>
<evidence type="ECO:0000259" key="18">
    <source>
        <dbReference type="PROSITE" id="PS50110"/>
    </source>
</evidence>
<dbReference type="InterPro" id="IPR036097">
    <property type="entry name" value="HisK_dim/P_sf"/>
</dbReference>
<keyword evidence="16" id="KW-0175">Coiled coil</keyword>
<evidence type="ECO:0000256" key="7">
    <source>
        <dbReference type="ARBA" id="ARBA00022741"/>
    </source>
</evidence>
<dbReference type="InterPro" id="IPR001789">
    <property type="entry name" value="Sig_transdc_resp-reg_receiver"/>
</dbReference>
<comment type="subunit">
    <text evidence="12">At low DSF concentrations, interacts with RpfF.</text>
</comment>
<dbReference type="Pfam" id="PF00512">
    <property type="entry name" value="HisKA"/>
    <property type="match status" value="1"/>
</dbReference>
<dbReference type="Proteomes" id="UP000031866">
    <property type="component" value="Chromosome"/>
</dbReference>
<dbReference type="OrthoDB" id="9790669at2"/>
<comment type="similarity">
    <text evidence="2">In the N-terminal section; belongs to the phytochrome family.</text>
</comment>
<dbReference type="InterPro" id="IPR036890">
    <property type="entry name" value="HATPase_C_sf"/>
</dbReference>
<evidence type="ECO:0000256" key="15">
    <source>
        <dbReference type="PROSITE-ProRule" id="PRU00169"/>
    </source>
</evidence>
<dbReference type="GO" id="GO:0000155">
    <property type="term" value="F:phosphorelay sensor kinase activity"/>
    <property type="evidence" value="ECO:0007669"/>
    <property type="project" value="InterPro"/>
</dbReference>
<feature type="coiled-coil region" evidence="16">
    <location>
        <begin position="338"/>
        <end position="414"/>
    </location>
</feature>
<dbReference type="InterPro" id="IPR003594">
    <property type="entry name" value="HATPase_dom"/>
</dbReference>
<dbReference type="InterPro" id="IPR012437">
    <property type="entry name" value="DUF1638"/>
</dbReference>
<organism evidence="19 20">
    <name type="scientific">Clostridium beijerinckii</name>
    <name type="common">Clostridium MP</name>
    <dbReference type="NCBI Taxonomy" id="1520"/>
    <lineage>
        <taxon>Bacteria</taxon>
        <taxon>Bacillati</taxon>
        <taxon>Bacillota</taxon>
        <taxon>Clostridia</taxon>
        <taxon>Eubacteriales</taxon>
        <taxon>Clostridiaceae</taxon>
        <taxon>Clostridium</taxon>
    </lineage>
</organism>
<dbReference type="SUPFAM" id="SSF55874">
    <property type="entry name" value="ATPase domain of HSP90 chaperone/DNA topoisomerase II/histidine kinase"/>
    <property type="match status" value="1"/>
</dbReference>
<dbReference type="Pfam" id="PF00072">
    <property type="entry name" value="Response_reg"/>
    <property type="match status" value="1"/>
</dbReference>
<dbReference type="Pfam" id="PF07796">
    <property type="entry name" value="DUF1638"/>
    <property type="match status" value="1"/>
</dbReference>
<evidence type="ECO:0000256" key="14">
    <source>
        <dbReference type="ARBA" id="ARBA00074306"/>
    </source>
</evidence>
<gene>
    <name evidence="19" type="ORF">LF65_00771</name>
</gene>
<accession>A0A0B5QKZ4</accession>
<comment type="catalytic activity">
    <reaction evidence="1">
        <text>ATP + protein L-histidine = ADP + protein N-phospho-L-histidine.</text>
        <dbReference type="EC" id="2.7.13.3"/>
    </reaction>
</comment>
<evidence type="ECO:0000256" key="10">
    <source>
        <dbReference type="ARBA" id="ARBA00023012"/>
    </source>
</evidence>
<dbReference type="KEGG" id="cbei:LF65_00771"/>
<keyword evidence="5 15" id="KW-0597">Phosphoprotein</keyword>
<name>A0A0B5QKZ4_CLOBE</name>
<evidence type="ECO:0000259" key="17">
    <source>
        <dbReference type="PROSITE" id="PS50109"/>
    </source>
</evidence>
<dbReference type="Gene3D" id="3.40.50.2300">
    <property type="match status" value="1"/>
</dbReference>
<keyword evidence="10" id="KW-0902">Two-component regulatory system</keyword>
<evidence type="ECO:0000313" key="19">
    <source>
        <dbReference type="EMBL" id="AJG97398.1"/>
    </source>
</evidence>
<evidence type="ECO:0000256" key="13">
    <source>
        <dbReference type="ARBA" id="ARBA00068150"/>
    </source>
</evidence>
<dbReference type="AlphaFoldDB" id="A0A0B5QKZ4"/>
<feature type="domain" description="Histidine kinase" evidence="17">
    <location>
        <begin position="414"/>
        <end position="629"/>
    </location>
</feature>